<dbReference type="AlphaFoldDB" id="A0A330JWR9"/>
<evidence type="ECO:0000313" key="5">
    <source>
        <dbReference type="EMBL" id="SPD89298.1"/>
    </source>
</evidence>
<evidence type="ECO:0000259" key="4">
    <source>
        <dbReference type="PROSITE" id="PS51736"/>
    </source>
</evidence>
<dbReference type="RefSeq" id="WP_430536973.1">
    <property type="nucleotide sequence ID" value="NZ_LIIG01000060.1"/>
</dbReference>
<comment type="similarity">
    <text evidence="1">Belongs to the site-specific recombinase resolvase family.</text>
</comment>
<sequence length="138" mass="15310">MPHLIETIGALEARGVGFRSLTEAIDTTTPGGRLIFHVFGALGQFERDLILERTKAGLSAAAARGRKGGRKPVITADKLQQARKHIANGLNVREAATRLKVSKTVLMHRNFKMPMHQADAWKRSFRRLSTYSRACRSS</sequence>
<dbReference type="InterPro" id="IPR036162">
    <property type="entry name" value="Resolvase-like_N_sf"/>
</dbReference>
<geneLocation type="plasmid" evidence="5">
    <name>PP1</name>
</geneLocation>
<evidence type="ECO:0000256" key="1">
    <source>
        <dbReference type="ARBA" id="ARBA00009913"/>
    </source>
</evidence>
<dbReference type="Proteomes" id="UP000305348">
    <property type="component" value="Plasmid PP1"/>
</dbReference>
<evidence type="ECO:0000256" key="2">
    <source>
        <dbReference type="ARBA" id="ARBA00023125"/>
    </source>
</evidence>
<dbReference type="Gene3D" id="3.40.50.1390">
    <property type="entry name" value="Resolvase, N-terminal catalytic domain"/>
    <property type="match status" value="1"/>
</dbReference>
<dbReference type="PANTHER" id="PTHR30461:SF2">
    <property type="entry name" value="SERINE RECOMBINASE PINE-RELATED"/>
    <property type="match status" value="1"/>
</dbReference>
<evidence type="ECO:0000313" key="6">
    <source>
        <dbReference type="Proteomes" id="UP000305348"/>
    </source>
</evidence>
<reference evidence="6" key="1">
    <citation type="submission" date="2018-02" db="EMBL/GenBank/DDBJ databases">
        <authorList>
            <person name="Blom J."/>
        </authorList>
    </citation>
    <scope>NUCLEOTIDE SEQUENCE [LARGE SCALE GENOMIC DNA]</scope>
    <source>
        <strain evidence="6">CFBP 6110</strain>
        <plasmid evidence="6">pp1</plasmid>
    </source>
</reference>
<dbReference type="PROSITE" id="PS51736">
    <property type="entry name" value="RECOMBINASES_3"/>
    <property type="match status" value="1"/>
</dbReference>
<keyword evidence="2" id="KW-0238">DNA-binding</keyword>
<protein>
    <recommendedName>
        <fullName evidence="4">Resolvase/invertase-type recombinase catalytic domain-containing protein</fullName>
    </recommendedName>
</protein>
<dbReference type="SUPFAM" id="SSF53041">
    <property type="entry name" value="Resolvase-like"/>
    <property type="match status" value="1"/>
</dbReference>
<dbReference type="GO" id="GO:0000150">
    <property type="term" value="F:DNA strand exchange activity"/>
    <property type="evidence" value="ECO:0007669"/>
    <property type="project" value="InterPro"/>
</dbReference>
<evidence type="ECO:0000256" key="3">
    <source>
        <dbReference type="ARBA" id="ARBA00023172"/>
    </source>
</evidence>
<dbReference type="InterPro" id="IPR009057">
    <property type="entry name" value="Homeodomain-like_sf"/>
</dbReference>
<keyword evidence="3" id="KW-0233">DNA recombination</keyword>
<name>A0A330JWR9_PSESX</name>
<dbReference type="GO" id="GO:0003677">
    <property type="term" value="F:DNA binding"/>
    <property type="evidence" value="ECO:0007669"/>
    <property type="project" value="UniProtKB-KW"/>
</dbReference>
<dbReference type="CDD" id="cd03768">
    <property type="entry name" value="SR_ResInv"/>
    <property type="match status" value="1"/>
</dbReference>
<dbReference type="EMBL" id="LT985210">
    <property type="protein sequence ID" value="SPD89298.1"/>
    <property type="molecule type" value="Genomic_DNA"/>
</dbReference>
<proteinExistence type="inferred from homology"/>
<organism evidence="5 6">
    <name type="scientific">Pseudomonas syringae pv. cerasicola</name>
    <dbReference type="NCBI Taxonomy" id="264451"/>
    <lineage>
        <taxon>Bacteria</taxon>
        <taxon>Pseudomonadati</taxon>
        <taxon>Pseudomonadota</taxon>
        <taxon>Gammaproteobacteria</taxon>
        <taxon>Pseudomonadales</taxon>
        <taxon>Pseudomonadaceae</taxon>
        <taxon>Pseudomonas</taxon>
        <taxon>Pseudomonas syringae</taxon>
    </lineage>
</organism>
<dbReference type="SUPFAM" id="SSF46689">
    <property type="entry name" value="Homeodomain-like"/>
    <property type="match status" value="1"/>
</dbReference>
<dbReference type="PANTHER" id="PTHR30461">
    <property type="entry name" value="DNA-INVERTASE FROM LAMBDOID PROPHAGE"/>
    <property type="match status" value="1"/>
</dbReference>
<keyword evidence="5" id="KW-0614">Plasmid</keyword>
<feature type="domain" description="Resolvase/invertase-type recombinase catalytic" evidence="4">
    <location>
        <begin position="1"/>
        <end position="65"/>
    </location>
</feature>
<dbReference type="InterPro" id="IPR050639">
    <property type="entry name" value="SSR_resolvase"/>
</dbReference>
<dbReference type="InterPro" id="IPR006119">
    <property type="entry name" value="Resolv_N"/>
</dbReference>
<gene>
    <name evidence="5" type="ORF">PSCFBP6110_P100023</name>
</gene>
<accession>A0A330JWR9</accession>
<dbReference type="Pfam" id="PF00239">
    <property type="entry name" value="Resolvase"/>
    <property type="match status" value="1"/>
</dbReference>